<dbReference type="RefSeq" id="WP_311707354.1">
    <property type="nucleotide sequence ID" value="NZ_JAVREL010000019.1"/>
</dbReference>
<dbReference type="Proteomes" id="UP001183246">
    <property type="component" value="Unassembled WGS sequence"/>
</dbReference>
<evidence type="ECO:0008006" key="5">
    <source>
        <dbReference type="Google" id="ProtNLM"/>
    </source>
</evidence>
<protein>
    <recommendedName>
        <fullName evidence="5">Lipoprotein</fullName>
    </recommendedName>
</protein>
<evidence type="ECO:0000313" key="4">
    <source>
        <dbReference type="Proteomes" id="UP001183246"/>
    </source>
</evidence>
<keyword evidence="4" id="KW-1185">Reference proteome</keyword>
<gene>
    <name evidence="3" type="ORF">RM590_27125</name>
</gene>
<sequence>MSRRRHFALALLGAAALASGCSTLPEAPPAPPGAGTIQPEATPEEGLGGAIVREEFGWGDPEDGDTRCPAPTPSEPADPSTDIAYLCMYVGEPVPEGE</sequence>
<name>A0ABU2MX87_9ACTN</name>
<keyword evidence="2" id="KW-0732">Signal</keyword>
<accession>A0ABU2MX87</accession>
<feature type="chain" id="PRO_5045332341" description="Lipoprotein" evidence="2">
    <location>
        <begin position="21"/>
        <end position="98"/>
    </location>
</feature>
<organism evidence="3 4">
    <name type="scientific">Streptomyces litchfieldiae</name>
    <dbReference type="NCBI Taxonomy" id="3075543"/>
    <lineage>
        <taxon>Bacteria</taxon>
        <taxon>Bacillati</taxon>
        <taxon>Actinomycetota</taxon>
        <taxon>Actinomycetes</taxon>
        <taxon>Kitasatosporales</taxon>
        <taxon>Streptomycetaceae</taxon>
        <taxon>Streptomyces</taxon>
    </lineage>
</organism>
<dbReference type="EMBL" id="JAVREL010000019">
    <property type="protein sequence ID" value="MDT0346230.1"/>
    <property type="molecule type" value="Genomic_DNA"/>
</dbReference>
<evidence type="ECO:0000256" key="1">
    <source>
        <dbReference type="SAM" id="MobiDB-lite"/>
    </source>
</evidence>
<proteinExistence type="predicted"/>
<evidence type="ECO:0000313" key="3">
    <source>
        <dbReference type="EMBL" id="MDT0346230.1"/>
    </source>
</evidence>
<reference evidence="4" key="1">
    <citation type="submission" date="2023-07" db="EMBL/GenBank/DDBJ databases">
        <title>30 novel species of actinomycetes from the DSMZ collection.</title>
        <authorList>
            <person name="Nouioui I."/>
        </authorList>
    </citation>
    <scope>NUCLEOTIDE SEQUENCE [LARGE SCALE GENOMIC DNA]</scope>
    <source>
        <strain evidence="4">DSM 44938</strain>
    </source>
</reference>
<dbReference type="PROSITE" id="PS51257">
    <property type="entry name" value="PROKAR_LIPOPROTEIN"/>
    <property type="match status" value="1"/>
</dbReference>
<feature type="signal peptide" evidence="2">
    <location>
        <begin position="1"/>
        <end position="20"/>
    </location>
</feature>
<comment type="caution">
    <text evidence="3">The sequence shown here is derived from an EMBL/GenBank/DDBJ whole genome shotgun (WGS) entry which is preliminary data.</text>
</comment>
<evidence type="ECO:0000256" key="2">
    <source>
        <dbReference type="SAM" id="SignalP"/>
    </source>
</evidence>
<feature type="region of interest" description="Disordered" evidence="1">
    <location>
        <begin position="23"/>
        <end position="80"/>
    </location>
</feature>